<organism evidence="10 11">
    <name type="scientific">Huiozyma naganishii (strain ATCC MYA-139 / BCRC 22969 / CBS 8797 / KCTC 17520 / NBRC 10181 / NCYC 3082 / Yp74L-3)</name>
    <name type="common">Yeast</name>
    <name type="synonym">Kazachstania naganishii</name>
    <dbReference type="NCBI Taxonomy" id="1071383"/>
    <lineage>
        <taxon>Eukaryota</taxon>
        <taxon>Fungi</taxon>
        <taxon>Dikarya</taxon>
        <taxon>Ascomycota</taxon>
        <taxon>Saccharomycotina</taxon>
        <taxon>Saccharomycetes</taxon>
        <taxon>Saccharomycetales</taxon>
        <taxon>Saccharomycetaceae</taxon>
        <taxon>Huiozyma</taxon>
    </lineage>
</organism>
<dbReference type="EMBL" id="HE978316">
    <property type="protein sequence ID" value="CCK69690.1"/>
    <property type="molecule type" value="Genomic_DNA"/>
</dbReference>
<comment type="subcellular location">
    <subcellularLocation>
        <location evidence="1">Membrane</location>
        <topology evidence="1">Multi-pass membrane protein</topology>
    </subcellularLocation>
</comment>
<keyword evidence="3" id="KW-0813">Transport</keyword>
<proteinExistence type="inferred from homology"/>
<evidence type="ECO:0000256" key="6">
    <source>
        <dbReference type="ARBA" id="ARBA00022989"/>
    </source>
</evidence>
<dbReference type="OMA" id="TEEKHSH"/>
<keyword evidence="7 8" id="KW-0472">Membrane</keyword>
<feature type="transmembrane region" description="Helical" evidence="8">
    <location>
        <begin position="502"/>
        <end position="524"/>
    </location>
</feature>
<dbReference type="RefSeq" id="XP_022463936.1">
    <property type="nucleotide sequence ID" value="XM_022607328.1"/>
</dbReference>
<accession>J7R4B6</accession>
<comment type="similarity">
    <text evidence="2">Belongs to the amino acid-polyamine-organocation (APC) superfamily. YAT (TC 2.A.3.10) family.</text>
</comment>
<keyword evidence="5" id="KW-0029">Amino-acid transport</keyword>
<keyword evidence="4 8" id="KW-0812">Transmembrane</keyword>
<name>J7R4B6_HUIN7</name>
<feature type="transmembrane region" description="Helical" evidence="8">
    <location>
        <begin position="101"/>
        <end position="120"/>
    </location>
</feature>
<dbReference type="InterPro" id="IPR004762">
    <property type="entry name" value="Amino_acid_permease_fungi"/>
</dbReference>
<evidence type="ECO:0000256" key="4">
    <source>
        <dbReference type="ARBA" id="ARBA00022692"/>
    </source>
</evidence>
<keyword evidence="11" id="KW-1185">Reference proteome</keyword>
<evidence type="ECO:0000256" key="8">
    <source>
        <dbReference type="SAM" id="Phobius"/>
    </source>
</evidence>
<dbReference type="InterPro" id="IPR004841">
    <property type="entry name" value="AA-permease/SLC12A_dom"/>
</dbReference>
<dbReference type="KEGG" id="kng:KNAG_0C05920"/>
<dbReference type="Proteomes" id="UP000006310">
    <property type="component" value="Chromosome 3"/>
</dbReference>
<dbReference type="OrthoDB" id="3900342at2759"/>
<keyword evidence="6 8" id="KW-1133">Transmembrane helix</keyword>
<reference evidence="11" key="2">
    <citation type="submission" date="2012-08" db="EMBL/GenBank/DDBJ databases">
        <title>Genome sequence of Kazachstania naganishii.</title>
        <authorList>
            <person name="Gordon J.L."/>
            <person name="Armisen D."/>
            <person name="Proux-Wera E."/>
            <person name="OhEigeartaigh S.S."/>
            <person name="Byrne K.P."/>
            <person name="Wolfe K.H."/>
        </authorList>
    </citation>
    <scope>NUCLEOTIDE SEQUENCE [LARGE SCALE GENOMIC DNA]</scope>
    <source>
        <strain evidence="11">ATCC MYA-139 / BCRC 22969 / CBS 8797 / CCRC 22969 / KCTC 17520 / NBRC 10181 / NCYC 3082</strain>
    </source>
</reference>
<reference evidence="10 11" key="1">
    <citation type="journal article" date="2011" name="Proc. Natl. Acad. Sci. U.S.A.">
        <title>Evolutionary erosion of yeast sex chromosomes by mating-type switching accidents.</title>
        <authorList>
            <person name="Gordon J.L."/>
            <person name="Armisen D."/>
            <person name="Proux-Wera E."/>
            <person name="Oheigeartaigh S.S."/>
            <person name="Byrne K.P."/>
            <person name="Wolfe K.H."/>
        </authorList>
    </citation>
    <scope>NUCLEOTIDE SEQUENCE [LARGE SCALE GENOMIC DNA]</scope>
    <source>
        <strain evidence="11">ATCC MYA-139 / BCRC 22969 / CBS 8797 / CCRC 22969 / KCTC 17520 / NBRC 10181 / NCYC 3082</strain>
    </source>
</reference>
<feature type="transmembrane region" description="Helical" evidence="8">
    <location>
        <begin position="536"/>
        <end position="553"/>
    </location>
</feature>
<evidence type="ECO:0000256" key="1">
    <source>
        <dbReference type="ARBA" id="ARBA00004141"/>
    </source>
</evidence>
<dbReference type="GeneID" id="34525370"/>
<dbReference type="NCBIfam" id="TIGR00913">
    <property type="entry name" value="2A0310"/>
    <property type="match status" value="1"/>
</dbReference>
<feature type="transmembrane region" description="Helical" evidence="8">
    <location>
        <begin position="237"/>
        <end position="261"/>
    </location>
</feature>
<dbReference type="PANTHER" id="PTHR43341:SF4">
    <property type="entry name" value="ARGININE PERMEASE CAN1-RELATED"/>
    <property type="match status" value="1"/>
</dbReference>
<dbReference type="GO" id="GO:0015174">
    <property type="term" value="F:basic amino acid transmembrane transporter activity"/>
    <property type="evidence" value="ECO:0007669"/>
    <property type="project" value="EnsemblFungi"/>
</dbReference>
<dbReference type="Gene3D" id="1.20.1740.10">
    <property type="entry name" value="Amino acid/polyamine transporter I"/>
    <property type="match status" value="1"/>
</dbReference>
<dbReference type="Pfam" id="PF00324">
    <property type="entry name" value="AA_permease"/>
    <property type="match status" value="1"/>
</dbReference>
<dbReference type="FunFam" id="1.20.1740.10:FF:000006">
    <property type="entry name" value="General amino acid permease"/>
    <property type="match status" value="1"/>
</dbReference>
<gene>
    <name evidence="10" type="primary">KNAG0C05920</name>
    <name evidence="10" type="ordered locus">KNAG_0C05920</name>
</gene>
<evidence type="ECO:0000256" key="2">
    <source>
        <dbReference type="ARBA" id="ARBA00006983"/>
    </source>
</evidence>
<dbReference type="eggNOG" id="KOG1286">
    <property type="taxonomic scope" value="Eukaryota"/>
</dbReference>
<feature type="transmembrane region" description="Helical" evidence="8">
    <location>
        <begin position="126"/>
        <end position="145"/>
    </location>
</feature>
<dbReference type="AlphaFoldDB" id="J7R4B6"/>
<evidence type="ECO:0000256" key="3">
    <source>
        <dbReference type="ARBA" id="ARBA00022448"/>
    </source>
</evidence>
<dbReference type="PROSITE" id="PS00218">
    <property type="entry name" value="AMINO_ACID_PERMEASE_1"/>
    <property type="match status" value="1"/>
</dbReference>
<dbReference type="InterPro" id="IPR050524">
    <property type="entry name" value="APC_YAT"/>
</dbReference>
<protein>
    <recommendedName>
        <fullName evidence="9">Amino acid permease/ SLC12A domain-containing protein</fullName>
    </recommendedName>
</protein>
<dbReference type="GO" id="GO:0016020">
    <property type="term" value="C:membrane"/>
    <property type="evidence" value="ECO:0007669"/>
    <property type="project" value="UniProtKB-SubCell"/>
</dbReference>
<dbReference type="InterPro" id="IPR004840">
    <property type="entry name" value="Amino_acid_permease_CS"/>
</dbReference>
<dbReference type="HOGENOM" id="CLU_007946_12_1_1"/>
<feature type="transmembrane region" description="Helical" evidence="8">
    <location>
        <begin position="460"/>
        <end position="481"/>
    </location>
</feature>
<evidence type="ECO:0000313" key="10">
    <source>
        <dbReference type="EMBL" id="CCK69690.1"/>
    </source>
</evidence>
<evidence type="ECO:0000313" key="11">
    <source>
        <dbReference type="Proteomes" id="UP000006310"/>
    </source>
</evidence>
<evidence type="ECO:0000256" key="5">
    <source>
        <dbReference type="ARBA" id="ARBA00022970"/>
    </source>
</evidence>
<dbReference type="PANTHER" id="PTHR43341">
    <property type="entry name" value="AMINO ACID PERMEASE"/>
    <property type="match status" value="1"/>
</dbReference>
<evidence type="ECO:0000259" key="9">
    <source>
        <dbReference type="Pfam" id="PF00324"/>
    </source>
</evidence>
<feature type="transmembrane region" description="Helical" evidence="8">
    <location>
        <begin position="333"/>
        <end position="354"/>
    </location>
</feature>
<evidence type="ECO:0000256" key="7">
    <source>
        <dbReference type="ARBA" id="ARBA00023136"/>
    </source>
</evidence>
<sequence>MAFPKIFKPCPQKELKERNILREEAGSSDVLPNDTNITTATSVASFELKSTNASEAASQSTSPTGSELIPDCLQSATNTGTLCTEEHVKHRSVKRALKPRHIAMIALGGTIGTGLFMGIAKPLRNAGPVGALIAYIFVGTIIFSVTQSLGEMVTFIPVTSSFTVFSHRFLSPAFGAANGYMYWFSWAMTFAVELSVLGKVIQFWTTAVPLAAWIVIFWFLLTLSNMFPVKYYGEIEFWIAFLKVLSLVGFLIFCLCITSGAGPHGPFGFRYWRDPGAWGPGIIAEDQSEARFLGWVSSLINAAFTYQGTELVGITAGEAANPRKAVPKAIKKVILRILFFYVGSLFFIGMLVPFNDPKLTSATSFVSSSPFIIAIQNSGVSLLPSIFNGVILITIISAGNSNVYVGSRILFGLAHSNLAPQFFTRTTKTGVPFVAVLFTSLFGSLAFLELTTDGDKVFNWLLSIVAIAGFFAWLLISLSHIRFMKALEYRGISRNSLPFKAIFMPWLAYYATAFIILIILIQGFTAFAPRFNVSDFVASYISLLLFVIIWGVFQAMKKCRIFWKVEDIDLDSDRKDIEDIRWEDDSPKTFWTKVWQTLA</sequence>
<feature type="domain" description="Amino acid permease/ SLC12A" evidence="9">
    <location>
        <begin position="101"/>
        <end position="562"/>
    </location>
</feature>
<feature type="transmembrane region" description="Helical" evidence="8">
    <location>
        <begin position="210"/>
        <end position="231"/>
    </location>
</feature>
<feature type="transmembrane region" description="Helical" evidence="8">
    <location>
        <begin position="431"/>
        <end position="448"/>
    </location>
</feature>